<evidence type="ECO:0000313" key="1">
    <source>
        <dbReference type="EMBL" id="SHN79829.1"/>
    </source>
</evidence>
<dbReference type="AlphaFoldDB" id="A0A1M7U9X1"/>
<gene>
    <name evidence="1" type="ORF">SAMN05444170_4136</name>
</gene>
<dbReference type="EMBL" id="LT670849">
    <property type="protein sequence ID" value="SHN79829.1"/>
    <property type="molecule type" value="Genomic_DNA"/>
</dbReference>
<reference evidence="2" key="1">
    <citation type="submission" date="2016-11" db="EMBL/GenBank/DDBJ databases">
        <authorList>
            <person name="Varghese N."/>
            <person name="Submissions S."/>
        </authorList>
    </citation>
    <scope>NUCLEOTIDE SEQUENCE [LARGE SCALE GENOMIC DNA]</scope>
    <source>
        <strain evidence="2">GAS401</strain>
    </source>
</reference>
<keyword evidence="2" id="KW-1185">Reference proteome</keyword>
<evidence type="ECO:0000313" key="2">
    <source>
        <dbReference type="Proteomes" id="UP000184096"/>
    </source>
</evidence>
<proteinExistence type="predicted"/>
<name>A0A1M7U9X1_9BRAD</name>
<organism evidence="1 2">
    <name type="scientific">Bradyrhizobium erythrophlei</name>
    <dbReference type="NCBI Taxonomy" id="1437360"/>
    <lineage>
        <taxon>Bacteria</taxon>
        <taxon>Pseudomonadati</taxon>
        <taxon>Pseudomonadota</taxon>
        <taxon>Alphaproteobacteria</taxon>
        <taxon>Hyphomicrobiales</taxon>
        <taxon>Nitrobacteraceae</taxon>
        <taxon>Bradyrhizobium</taxon>
    </lineage>
</organism>
<dbReference type="OrthoDB" id="8237865at2"/>
<accession>A0A1M7U9X1</accession>
<sequence length="65" mass="7374">MAGSGLRSLPRENPCAQCGRLISLPEWVEQEPGRTFYLWRCMACDYHFESVAYFDAQETDDAIAA</sequence>
<dbReference type="RefSeq" id="WP_072820540.1">
    <property type="nucleotide sequence ID" value="NZ_LT670849.1"/>
</dbReference>
<dbReference type="Proteomes" id="UP000184096">
    <property type="component" value="Chromosome I"/>
</dbReference>
<protein>
    <submittedName>
        <fullName evidence="1">Uncharacterized protein</fullName>
    </submittedName>
</protein>